<feature type="region of interest" description="Disordered" evidence="8">
    <location>
        <begin position="960"/>
        <end position="1005"/>
    </location>
</feature>
<dbReference type="SMR" id="B4LMI4"/>
<dbReference type="InterPro" id="IPR027165">
    <property type="entry name" value="CND3"/>
</dbReference>
<evidence type="ECO:0000256" key="3">
    <source>
        <dbReference type="ARBA" id="ARBA00022454"/>
    </source>
</evidence>
<feature type="compositionally biased region" description="Basic and acidic residues" evidence="8">
    <location>
        <begin position="1094"/>
        <end position="1103"/>
    </location>
</feature>
<feature type="compositionally biased region" description="Low complexity" evidence="8">
    <location>
        <begin position="981"/>
        <end position="1005"/>
    </location>
</feature>
<organism evidence="10 11">
    <name type="scientific">Drosophila virilis</name>
    <name type="common">Fruit fly</name>
    <dbReference type="NCBI Taxonomy" id="7244"/>
    <lineage>
        <taxon>Eukaryota</taxon>
        <taxon>Metazoa</taxon>
        <taxon>Ecdysozoa</taxon>
        <taxon>Arthropoda</taxon>
        <taxon>Hexapoda</taxon>
        <taxon>Insecta</taxon>
        <taxon>Pterygota</taxon>
        <taxon>Neoptera</taxon>
        <taxon>Endopterygota</taxon>
        <taxon>Diptera</taxon>
        <taxon>Brachycera</taxon>
        <taxon>Muscomorpha</taxon>
        <taxon>Ephydroidea</taxon>
        <taxon>Drosophilidae</taxon>
        <taxon>Drosophila</taxon>
    </lineage>
</organism>
<dbReference type="KEGG" id="dvi:6626642"/>
<evidence type="ECO:0000313" key="11">
    <source>
        <dbReference type="Proteomes" id="UP000008792"/>
    </source>
</evidence>
<feature type="region of interest" description="Disordered" evidence="8">
    <location>
        <begin position="1184"/>
        <end position="1365"/>
    </location>
</feature>
<feature type="region of interest" description="Disordered" evidence="8">
    <location>
        <begin position="1384"/>
        <end position="1446"/>
    </location>
</feature>
<dbReference type="PANTHER" id="PTHR14418:SF5">
    <property type="entry name" value="CONDENSIN COMPLEX SUBUNIT 3"/>
    <property type="match status" value="1"/>
</dbReference>
<feature type="domain" description="Nuclear condensin complex subunit 3 C-terminal" evidence="9">
    <location>
        <begin position="616"/>
        <end position="917"/>
    </location>
</feature>
<dbReference type="InParanoid" id="B4LMI4"/>
<dbReference type="PhylomeDB" id="B4LMI4"/>
<dbReference type="InterPro" id="IPR016024">
    <property type="entry name" value="ARM-type_fold"/>
</dbReference>
<keyword evidence="6" id="KW-0226">DNA condensation</keyword>
<feature type="compositionally biased region" description="Low complexity" evidence="8">
    <location>
        <begin position="1414"/>
        <end position="1446"/>
    </location>
</feature>
<keyword evidence="3" id="KW-0158">Chromosome</keyword>
<dbReference type="GO" id="GO:0007076">
    <property type="term" value="P:mitotic chromosome condensation"/>
    <property type="evidence" value="ECO:0007669"/>
    <property type="project" value="InterPro"/>
</dbReference>
<dbReference type="InterPro" id="IPR025977">
    <property type="entry name" value="Cnd3_C"/>
</dbReference>
<evidence type="ECO:0000256" key="2">
    <source>
        <dbReference type="ARBA" id="ARBA00006533"/>
    </source>
</evidence>
<feature type="compositionally biased region" description="Low complexity" evidence="8">
    <location>
        <begin position="31"/>
        <end position="55"/>
    </location>
</feature>
<dbReference type="SUPFAM" id="SSF48371">
    <property type="entry name" value="ARM repeat"/>
    <property type="match status" value="1"/>
</dbReference>
<accession>B4LMI4</accession>
<feature type="compositionally biased region" description="Acidic residues" evidence="8">
    <location>
        <begin position="970"/>
        <end position="980"/>
    </location>
</feature>
<feature type="compositionally biased region" description="Basic and acidic residues" evidence="8">
    <location>
        <begin position="16"/>
        <end position="28"/>
    </location>
</feature>
<dbReference type="GO" id="GO:0005737">
    <property type="term" value="C:cytoplasm"/>
    <property type="evidence" value="ECO:0007669"/>
    <property type="project" value="TreeGrafter"/>
</dbReference>
<evidence type="ECO:0000313" key="10">
    <source>
        <dbReference type="EMBL" id="EDW59971.1"/>
    </source>
</evidence>
<feature type="region of interest" description="Disordered" evidence="8">
    <location>
        <begin position="1"/>
        <end position="60"/>
    </location>
</feature>
<dbReference type="Proteomes" id="UP000008792">
    <property type="component" value="Unassembled WGS sequence"/>
</dbReference>
<dbReference type="FunCoup" id="B4LMI4">
    <property type="interactions" value="577"/>
</dbReference>
<evidence type="ECO:0000259" key="9">
    <source>
        <dbReference type="Pfam" id="PF12719"/>
    </source>
</evidence>
<sequence length="1446" mass="163529">MVKKGRPNAKRNKKTKEKENENDKEQRSVDAASIAAAAAASTSSSSSIGNNSRSLASERRTVGQGPMYTILSNAQLNETFHKRYIKELKQLYSKLDHDAFMFTFIKMFKTVLEADEGNEYGNTALAFCAKFVTSFESEKTHPILAETFCWLLSTISNSPHIRYRICFFVNLILKHLGPYAALDDSQCDQILHYMLDRLKDISPSVRKEAVLAMQRLQVPDHPNDPVLCAYQYHLSSDPSSSVRQCIISCMGRNYLTVPHILQRLWDVDEKVRRHTYINMCNYPVRSYKVSQRLTLLERGLNDSSENVRKNVIKYMLKAWIESYQQNYIQLTAALKLDSNEEELMRFRRVARQMLFVIFEQTANSELLAQLPLTEDCDLHRCVPHEALTVELVLYWQCLSGYLQQTQADEFEQVLPELSVFCDYVKKFCQFQKPDMDKFAQIEFQSMMLSLVEILQTYDLGDEIGRANLKELITHLLRECLLDHKIVAVLVRCAEQLVSDVATRMQYFIEIIYEICELNAKQNDFVHDRELTDKLLDNVETSLVMKIRSLKVKILELEEMEENFVRQKEYMRAQAVNDERMTVTDEYRDLIQPLLEKHGELELPTRPKLSKQERVLKGLYISFYMVASEHVHTLNPSICKLYKDFICRHLASTELDIFEWAIKCGTTFSILYEAYTKEVFDVLVDEFYKNNNLRLCEISAQCVCELMDHYGVDYFMDLNQSVAGQGLAPKSKRRLLFTMQDFDGEEDRSQSQGNDQNTDIISMMGFFVEKVVDKGILLAIVRGLCRLVLRGHLDNRTDVLEKLLKRYFNPNTEPIISQVLGMFFENIVTQKLQHLLEPCLLPIVWSVMNCSYDSLLNDVLPEHVTKFFIDLTVQETSKPQNNLHNRIAISFLHYIHNYYTERKEMCRLLAKELTTLKLNVLNSSQMKDEMLELADKLVSSELEPRMIKNIVDFKDMLNGSFNPPARKPDGNESEADAEECESVTATTASTSECPTQVSAAPETEPPAAATVITEAATLTEAAITEANSTRTSPSTVAVATEPVMTTFGANNQVGIRFLRRSLHNSISHSDAESNCGSQTSAPDAEALEKQQQQQEEIKEISRRNLCREKTKQRLEKAIARASKTPEKQPEAPETAEESDIEVDVEVDVENEAEKEAEATVAADVPVIAVLPAEEQHSDSDVIVDSPTAASPVANTAQNESRLRLRSMRNRNANGTRNTPAGGSKRKVLHLEIQTPLRNGRKRVLRKSLAATPATSSQSSDSATSSKRISPLRKQLRLDARTTRRRSSVAASPVPKAMAAPAAKSTASPTDSSSSSIKENTVPATVPPPAQAPKSTYKTPQRHSTRRSGSQLSSSTPVTRIITRHSARSLRMSAMSLTRKRMSQELSITEGHLKMSTPKRVRQDKATRNKSTSGERAAVNTSSSRSATTRTRAGTAETAAVATRTRRK</sequence>
<feature type="compositionally biased region" description="Acidic residues" evidence="8">
    <location>
        <begin position="1132"/>
        <end position="1141"/>
    </location>
</feature>
<comment type="similarity">
    <text evidence="2">Belongs to the CND3 (condensin subunit 3) family.</text>
</comment>
<keyword evidence="7" id="KW-0131">Cell cycle</keyword>
<dbReference type="GO" id="GO:0000793">
    <property type="term" value="C:condensed chromosome"/>
    <property type="evidence" value="ECO:0007669"/>
    <property type="project" value="TreeGrafter"/>
</dbReference>
<feature type="compositionally biased region" description="Polar residues" evidence="8">
    <location>
        <begin position="1066"/>
        <end position="1080"/>
    </location>
</feature>
<keyword evidence="11" id="KW-1185">Reference proteome</keyword>
<name>B4LMI4_DROVI</name>
<keyword evidence="5" id="KW-0498">Mitosis</keyword>
<feature type="compositionally biased region" description="Low complexity" evidence="8">
    <location>
        <begin position="1286"/>
        <end position="1322"/>
    </location>
</feature>
<feature type="compositionally biased region" description="Basic and acidic residues" evidence="8">
    <location>
        <begin position="1118"/>
        <end position="1129"/>
    </location>
</feature>
<reference evidence="10 11" key="1">
    <citation type="journal article" date="2007" name="Nature">
        <title>Evolution of genes and genomes on the Drosophila phylogeny.</title>
        <authorList>
            <consortium name="Drosophila 12 Genomes Consortium"/>
            <person name="Clark A.G."/>
            <person name="Eisen M.B."/>
            <person name="Smith D.R."/>
            <person name="Bergman C.M."/>
            <person name="Oliver B."/>
            <person name="Markow T.A."/>
            <person name="Kaufman T.C."/>
            <person name="Kellis M."/>
            <person name="Gelbart W."/>
            <person name="Iyer V.N."/>
            <person name="Pollard D.A."/>
            <person name="Sackton T.B."/>
            <person name="Larracuente A.M."/>
            <person name="Singh N.D."/>
            <person name="Abad J.P."/>
            <person name="Abt D.N."/>
            <person name="Adryan B."/>
            <person name="Aguade M."/>
            <person name="Akashi H."/>
            <person name="Anderson W.W."/>
            <person name="Aquadro C.F."/>
            <person name="Ardell D.H."/>
            <person name="Arguello R."/>
            <person name="Artieri C.G."/>
            <person name="Barbash D.A."/>
            <person name="Barker D."/>
            <person name="Barsanti P."/>
            <person name="Batterham P."/>
            <person name="Batzoglou S."/>
            <person name="Begun D."/>
            <person name="Bhutkar A."/>
            <person name="Blanco E."/>
            <person name="Bosak S.A."/>
            <person name="Bradley R.K."/>
            <person name="Brand A.D."/>
            <person name="Brent M.R."/>
            <person name="Brooks A.N."/>
            <person name="Brown R.H."/>
            <person name="Butlin R.K."/>
            <person name="Caggese C."/>
            <person name="Calvi B.R."/>
            <person name="Bernardo de Carvalho A."/>
            <person name="Caspi A."/>
            <person name="Castrezana S."/>
            <person name="Celniker S.E."/>
            <person name="Chang J.L."/>
            <person name="Chapple C."/>
            <person name="Chatterji S."/>
            <person name="Chinwalla A."/>
            <person name="Civetta A."/>
            <person name="Clifton S.W."/>
            <person name="Comeron J.M."/>
            <person name="Costello J.C."/>
            <person name="Coyne J.A."/>
            <person name="Daub J."/>
            <person name="David R.G."/>
            <person name="Delcher A.L."/>
            <person name="Delehaunty K."/>
            <person name="Do C.B."/>
            <person name="Ebling H."/>
            <person name="Edwards K."/>
            <person name="Eickbush T."/>
            <person name="Evans J.D."/>
            <person name="Filipski A."/>
            <person name="Findeiss S."/>
            <person name="Freyhult E."/>
            <person name="Fulton L."/>
            <person name="Fulton R."/>
            <person name="Garcia A.C."/>
            <person name="Gardiner A."/>
            <person name="Garfield D.A."/>
            <person name="Garvin B.E."/>
            <person name="Gibson G."/>
            <person name="Gilbert D."/>
            <person name="Gnerre S."/>
            <person name="Godfrey J."/>
            <person name="Good R."/>
            <person name="Gotea V."/>
            <person name="Gravely B."/>
            <person name="Greenberg A.J."/>
            <person name="Griffiths-Jones S."/>
            <person name="Gross S."/>
            <person name="Guigo R."/>
            <person name="Gustafson E.A."/>
            <person name="Haerty W."/>
            <person name="Hahn M.W."/>
            <person name="Halligan D.L."/>
            <person name="Halpern A.L."/>
            <person name="Halter G.M."/>
            <person name="Han M.V."/>
            <person name="Heger A."/>
            <person name="Hillier L."/>
            <person name="Hinrichs A.S."/>
            <person name="Holmes I."/>
            <person name="Hoskins R.A."/>
            <person name="Hubisz M.J."/>
            <person name="Hultmark D."/>
            <person name="Huntley M.A."/>
            <person name="Jaffe D.B."/>
            <person name="Jagadeeshan S."/>
            <person name="Jeck W.R."/>
            <person name="Johnson J."/>
            <person name="Jones C.D."/>
            <person name="Jordan W.C."/>
            <person name="Karpen G.H."/>
            <person name="Kataoka E."/>
            <person name="Keightley P.D."/>
            <person name="Kheradpour P."/>
            <person name="Kirkness E.F."/>
            <person name="Koerich L.B."/>
            <person name="Kristiansen K."/>
            <person name="Kudrna D."/>
            <person name="Kulathinal R.J."/>
            <person name="Kumar S."/>
            <person name="Kwok R."/>
            <person name="Lander E."/>
            <person name="Langley C.H."/>
            <person name="Lapoint R."/>
            <person name="Lazzaro B.P."/>
            <person name="Lee S.J."/>
            <person name="Levesque L."/>
            <person name="Li R."/>
            <person name="Lin C.F."/>
            <person name="Lin M.F."/>
            <person name="Lindblad-Toh K."/>
            <person name="Llopart A."/>
            <person name="Long M."/>
            <person name="Low L."/>
            <person name="Lozovsky E."/>
            <person name="Lu J."/>
            <person name="Luo M."/>
            <person name="Machado C.A."/>
            <person name="Makalowski W."/>
            <person name="Marzo M."/>
            <person name="Matsuda M."/>
            <person name="Matzkin L."/>
            <person name="McAllister B."/>
            <person name="McBride C.S."/>
            <person name="McKernan B."/>
            <person name="McKernan K."/>
            <person name="Mendez-Lago M."/>
            <person name="Minx P."/>
            <person name="Mollenhauer M.U."/>
            <person name="Montooth K."/>
            <person name="Mount S.M."/>
            <person name="Mu X."/>
            <person name="Myers E."/>
            <person name="Negre B."/>
            <person name="Newfeld S."/>
            <person name="Nielsen R."/>
            <person name="Noor M.A."/>
            <person name="O'Grady P."/>
            <person name="Pachter L."/>
            <person name="Papaceit M."/>
            <person name="Parisi M.J."/>
            <person name="Parisi M."/>
            <person name="Parts L."/>
            <person name="Pedersen J.S."/>
            <person name="Pesole G."/>
            <person name="Phillippy A.M."/>
            <person name="Ponting C.P."/>
            <person name="Pop M."/>
            <person name="Porcelli D."/>
            <person name="Powell J.R."/>
            <person name="Prohaska S."/>
            <person name="Pruitt K."/>
            <person name="Puig M."/>
            <person name="Quesneville H."/>
            <person name="Ram K.R."/>
            <person name="Rand D."/>
            <person name="Rasmussen M.D."/>
            <person name="Reed L.K."/>
            <person name="Reenan R."/>
            <person name="Reily A."/>
            <person name="Remington K.A."/>
            <person name="Rieger T.T."/>
            <person name="Ritchie M.G."/>
            <person name="Robin C."/>
            <person name="Rogers Y.H."/>
            <person name="Rohde C."/>
            <person name="Rozas J."/>
            <person name="Rubenfield M.J."/>
            <person name="Ruiz A."/>
            <person name="Russo S."/>
            <person name="Salzberg S.L."/>
            <person name="Sanchez-Gracia A."/>
            <person name="Saranga D.J."/>
            <person name="Sato H."/>
            <person name="Schaeffer S.W."/>
            <person name="Schatz M.C."/>
            <person name="Schlenke T."/>
            <person name="Schwartz R."/>
            <person name="Segarra C."/>
            <person name="Singh R.S."/>
            <person name="Sirot L."/>
            <person name="Sirota M."/>
            <person name="Sisneros N.B."/>
            <person name="Smith C.D."/>
            <person name="Smith T.F."/>
            <person name="Spieth J."/>
            <person name="Stage D.E."/>
            <person name="Stark A."/>
            <person name="Stephan W."/>
            <person name="Strausberg R.L."/>
            <person name="Strempel S."/>
            <person name="Sturgill D."/>
            <person name="Sutton G."/>
            <person name="Sutton G.G."/>
            <person name="Tao W."/>
            <person name="Teichmann S."/>
            <person name="Tobari Y.N."/>
            <person name="Tomimura Y."/>
            <person name="Tsolas J.M."/>
            <person name="Valente V.L."/>
            <person name="Venter E."/>
            <person name="Venter J.C."/>
            <person name="Vicario S."/>
            <person name="Vieira F.G."/>
            <person name="Vilella A.J."/>
            <person name="Villasante A."/>
            <person name="Walenz B."/>
            <person name="Wang J."/>
            <person name="Wasserman M."/>
            <person name="Watts T."/>
            <person name="Wilson D."/>
            <person name="Wilson R.K."/>
            <person name="Wing R.A."/>
            <person name="Wolfner M.F."/>
            <person name="Wong A."/>
            <person name="Wong G.K."/>
            <person name="Wu C.I."/>
            <person name="Wu G."/>
            <person name="Yamamoto D."/>
            <person name="Yang H.P."/>
            <person name="Yang S.P."/>
            <person name="Yorke J.A."/>
            <person name="Yoshida K."/>
            <person name="Zdobnov E."/>
            <person name="Zhang P."/>
            <person name="Zhang Y."/>
            <person name="Zimin A.V."/>
            <person name="Baldwin J."/>
            <person name="Abdouelleil A."/>
            <person name="Abdulkadir J."/>
            <person name="Abebe A."/>
            <person name="Abera B."/>
            <person name="Abreu J."/>
            <person name="Acer S.C."/>
            <person name="Aftuck L."/>
            <person name="Alexander A."/>
            <person name="An P."/>
            <person name="Anderson E."/>
            <person name="Anderson S."/>
            <person name="Arachi H."/>
            <person name="Azer M."/>
            <person name="Bachantsang P."/>
            <person name="Barry A."/>
            <person name="Bayul T."/>
            <person name="Berlin A."/>
            <person name="Bessette D."/>
            <person name="Bloom T."/>
            <person name="Blye J."/>
            <person name="Boguslavskiy L."/>
            <person name="Bonnet C."/>
            <person name="Boukhgalter B."/>
            <person name="Bourzgui I."/>
            <person name="Brown A."/>
            <person name="Cahill P."/>
            <person name="Channer S."/>
            <person name="Cheshatsang Y."/>
            <person name="Chuda L."/>
            <person name="Citroen M."/>
            <person name="Collymore A."/>
            <person name="Cooke P."/>
            <person name="Costello M."/>
            <person name="D'Aco K."/>
            <person name="Daza R."/>
            <person name="De Haan G."/>
            <person name="DeGray S."/>
            <person name="DeMaso C."/>
            <person name="Dhargay N."/>
            <person name="Dooley K."/>
            <person name="Dooley E."/>
            <person name="Doricent M."/>
            <person name="Dorje P."/>
            <person name="Dorjee K."/>
            <person name="Dupes A."/>
            <person name="Elong R."/>
            <person name="Falk J."/>
            <person name="Farina A."/>
            <person name="Faro S."/>
            <person name="Ferguson D."/>
            <person name="Fisher S."/>
            <person name="Foley C.D."/>
            <person name="Franke A."/>
            <person name="Friedrich D."/>
            <person name="Gadbois L."/>
            <person name="Gearin G."/>
            <person name="Gearin C.R."/>
            <person name="Giannoukos G."/>
            <person name="Goode T."/>
            <person name="Graham J."/>
            <person name="Grandbois E."/>
            <person name="Grewal S."/>
            <person name="Gyaltsen K."/>
            <person name="Hafez N."/>
            <person name="Hagos B."/>
            <person name="Hall J."/>
            <person name="Henson C."/>
            <person name="Hollinger A."/>
            <person name="Honan T."/>
            <person name="Huard M.D."/>
            <person name="Hughes L."/>
            <person name="Hurhula B."/>
            <person name="Husby M.E."/>
            <person name="Kamat A."/>
            <person name="Kanga B."/>
            <person name="Kashin S."/>
            <person name="Khazanovich D."/>
            <person name="Kisner P."/>
            <person name="Lance K."/>
            <person name="Lara M."/>
            <person name="Lee W."/>
            <person name="Lennon N."/>
            <person name="Letendre F."/>
            <person name="LeVine R."/>
            <person name="Lipovsky A."/>
            <person name="Liu X."/>
            <person name="Liu J."/>
            <person name="Liu S."/>
            <person name="Lokyitsang T."/>
            <person name="Lokyitsang Y."/>
            <person name="Lubonja R."/>
            <person name="Lui A."/>
            <person name="MacDonald P."/>
            <person name="Magnisalis V."/>
            <person name="Maru K."/>
            <person name="Matthews C."/>
            <person name="McCusker W."/>
            <person name="McDonough S."/>
            <person name="Mehta T."/>
            <person name="Meldrim J."/>
            <person name="Meneus L."/>
            <person name="Mihai O."/>
            <person name="Mihalev A."/>
            <person name="Mihova T."/>
            <person name="Mittelman R."/>
            <person name="Mlenga V."/>
            <person name="Montmayeur A."/>
            <person name="Mulrain L."/>
            <person name="Navidi A."/>
            <person name="Naylor J."/>
            <person name="Negash T."/>
            <person name="Nguyen T."/>
            <person name="Nguyen N."/>
            <person name="Nicol R."/>
            <person name="Norbu C."/>
            <person name="Norbu N."/>
            <person name="Novod N."/>
            <person name="O'Neill B."/>
            <person name="Osman S."/>
            <person name="Markiewicz E."/>
            <person name="Oyono O.L."/>
            <person name="Patti C."/>
            <person name="Phunkhang P."/>
            <person name="Pierre F."/>
            <person name="Priest M."/>
            <person name="Raghuraman S."/>
            <person name="Rege F."/>
            <person name="Reyes R."/>
            <person name="Rise C."/>
            <person name="Rogov P."/>
            <person name="Ross K."/>
            <person name="Ryan E."/>
            <person name="Settipalli S."/>
            <person name="Shea T."/>
            <person name="Sherpa N."/>
            <person name="Shi L."/>
            <person name="Shih D."/>
            <person name="Sparrow T."/>
            <person name="Spaulding J."/>
            <person name="Stalker J."/>
            <person name="Stange-Thomann N."/>
            <person name="Stavropoulos S."/>
            <person name="Stone C."/>
            <person name="Strader C."/>
            <person name="Tesfaye S."/>
            <person name="Thomson T."/>
            <person name="Thoulutsang Y."/>
            <person name="Thoulutsang D."/>
            <person name="Topham K."/>
            <person name="Topping I."/>
            <person name="Tsamla T."/>
            <person name="Vassiliev H."/>
            <person name="Vo A."/>
            <person name="Wangchuk T."/>
            <person name="Wangdi T."/>
            <person name="Weiand M."/>
            <person name="Wilkinson J."/>
            <person name="Wilson A."/>
            <person name="Yadav S."/>
            <person name="Young G."/>
            <person name="Yu Q."/>
            <person name="Zembek L."/>
            <person name="Zhong D."/>
            <person name="Zimmer A."/>
            <person name="Zwirko Z."/>
            <person name="Jaffe D.B."/>
            <person name="Alvarez P."/>
            <person name="Brockman W."/>
            <person name="Butler J."/>
            <person name="Chin C."/>
            <person name="Gnerre S."/>
            <person name="Grabherr M."/>
            <person name="Kleber M."/>
            <person name="Mauceli E."/>
            <person name="MacCallum I."/>
        </authorList>
    </citation>
    <scope>NUCLEOTIDE SEQUENCE [LARGE SCALE GENOMIC DNA]</scope>
    <source>
        <strain evidence="11">Tucson 15010-1051.87</strain>
    </source>
</reference>
<evidence type="ECO:0000256" key="6">
    <source>
        <dbReference type="ARBA" id="ARBA00023067"/>
    </source>
</evidence>
<dbReference type="GO" id="GO:0051301">
    <property type="term" value="P:cell division"/>
    <property type="evidence" value="ECO:0007669"/>
    <property type="project" value="UniProtKB-KW"/>
</dbReference>
<dbReference type="Gene3D" id="1.25.10.10">
    <property type="entry name" value="Leucine-rich Repeat Variant"/>
    <property type="match status" value="1"/>
</dbReference>
<gene>
    <name evidence="10" type="primary">Dvir\GJ21233</name>
    <name evidence="10" type="ORF">Dvir_GJ21233</name>
</gene>
<feature type="region of interest" description="Disordered" evidence="8">
    <location>
        <begin position="1118"/>
        <end position="1141"/>
    </location>
</feature>
<evidence type="ECO:0000256" key="8">
    <source>
        <dbReference type="SAM" id="MobiDB-lite"/>
    </source>
</evidence>
<feature type="compositionally biased region" description="Low complexity" evidence="8">
    <location>
        <begin position="1246"/>
        <end position="1264"/>
    </location>
</feature>
<dbReference type="EMBL" id="CH940648">
    <property type="protein sequence ID" value="EDW59971.1"/>
    <property type="molecule type" value="Genomic_DNA"/>
</dbReference>
<proteinExistence type="inferred from homology"/>
<dbReference type="eggNOG" id="KOG2025">
    <property type="taxonomic scope" value="Eukaryota"/>
</dbReference>
<keyword evidence="4" id="KW-0132">Cell division</keyword>
<evidence type="ECO:0000256" key="7">
    <source>
        <dbReference type="ARBA" id="ARBA00023306"/>
    </source>
</evidence>
<feature type="compositionally biased region" description="Low complexity" evidence="8">
    <location>
        <begin position="1345"/>
        <end position="1354"/>
    </location>
</feature>
<feature type="region of interest" description="Disordered" evidence="8">
    <location>
        <begin position="1066"/>
        <end position="1103"/>
    </location>
</feature>
<dbReference type="GO" id="GO:0000796">
    <property type="term" value="C:condensin complex"/>
    <property type="evidence" value="ECO:0007669"/>
    <property type="project" value="InterPro"/>
</dbReference>
<dbReference type="PANTHER" id="PTHR14418">
    <property type="entry name" value="CONDENSIN COMPLEX SUBUNIT 3-RELATED"/>
    <property type="match status" value="1"/>
</dbReference>
<dbReference type="OrthoDB" id="27187at2759"/>
<dbReference type="OMA" id="WAIKCGT"/>
<protein>
    <recommendedName>
        <fullName evidence="9">Nuclear condensin complex subunit 3 C-terminal domain-containing protein</fullName>
    </recommendedName>
</protein>
<feature type="compositionally biased region" description="Basic residues" evidence="8">
    <location>
        <begin position="1"/>
        <end position="15"/>
    </location>
</feature>
<dbReference type="Pfam" id="PF12719">
    <property type="entry name" value="Cnd3"/>
    <property type="match status" value="1"/>
</dbReference>
<evidence type="ECO:0000256" key="5">
    <source>
        <dbReference type="ARBA" id="ARBA00022776"/>
    </source>
</evidence>
<dbReference type="HOGENOM" id="CLU_257062_0_0_1"/>
<dbReference type="InterPro" id="IPR011989">
    <property type="entry name" value="ARM-like"/>
</dbReference>
<evidence type="ECO:0000256" key="4">
    <source>
        <dbReference type="ARBA" id="ARBA00022618"/>
    </source>
</evidence>
<dbReference type="STRING" id="7244.B4LMI4"/>
<evidence type="ECO:0000256" key="1">
    <source>
        <dbReference type="ARBA" id="ARBA00004286"/>
    </source>
</evidence>
<comment type="subcellular location">
    <subcellularLocation>
        <location evidence="1">Chromosome</location>
    </subcellularLocation>
</comment>